<evidence type="ECO:0000256" key="12">
    <source>
        <dbReference type="SAM" id="MobiDB-lite"/>
    </source>
</evidence>
<evidence type="ECO:0000256" key="8">
    <source>
        <dbReference type="ARBA" id="ARBA00023069"/>
    </source>
</evidence>
<name>G0QTP7_ICHMU</name>
<evidence type="ECO:0000256" key="7">
    <source>
        <dbReference type="ARBA" id="ARBA00023017"/>
    </source>
</evidence>
<organism evidence="13 14">
    <name type="scientific">Ichthyophthirius multifiliis</name>
    <name type="common">White spot disease agent</name>
    <name type="synonym">Ich</name>
    <dbReference type="NCBI Taxonomy" id="5932"/>
    <lineage>
        <taxon>Eukaryota</taxon>
        <taxon>Sar</taxon>
        <taxon>Alveolata</taxon>
        <taxon>Ciliophora</taxon>
        <taxon>Intramacronucleata</taxon>
        <taxon>Oligohymenophorea</taxon>
        <taxon>Hymenostomatida</taxon>
        <taxon>Ophryoglenina</taxon>
        <taxon>Ichthyophthirius</taxon>
    </lineage>
</organism>
<keyword evidence="13" id="KW-0378">Hydrolase</keyword>
<dbReference type="SMART" id="SM00320">
    <property type="entry name" value="WD40"/>
    <property type="match status" value="4"/>
</dbReference>
<evidence type="ECO:0000313" key="14">
    <source>
        <dbReference type="Proteomes" id="UP000008983"/>
    </source>
</evidence>
<keyword evidence="14" id="KW-1185">Reference proteome</keyword>
<keyword evidence="13" id="KW-0808">Transferase</keyword>
<evidence type="ECO:0000256" key="2">
    <source>
        <dbReference type="ARBA" id="ARBA00011059"/>
    </source>
</evidence>
<dbReference type="GeneID" id="14907553"/>
<dbReference type="FunCoup" id="G0QTP7">
    <property type="interactions" value="3"/>
</dbReference>
<evidence type="ECO:0000256" key="5">
    <source>
        <dbReference type="ARBA" id="ARBA00022701"/>
    </source>
</evidence>
<gene>
    <name evidence="13" type="ORF">IMG5_110360</name>
</gene>
<dbReference type="InterPro" id="IPR015943">
    <property type="entry name" value="WD40/YVTN_repeat-like_dom_sf"/>
</dbReference>
<evidence type="ECO:0000256" key="10">
    <source>
        <dbReference type="ARBA" id="ARBA00023212"/>
    </source>
</evidence>
<dbReference type="GO" id="GO:0003341">
    <property type="term" value="P:cilium movement"/>
    <property type="evidence" value="ECO:0007669"/>
    <property type="project" value="TreeGrafter"/>
</dbReference>
<dbReference type="OrthoDB" id="366230at2759"/>
<sequence length="642" mass="73798">MTEFYTYQKLRKDFYNPVSFADTDIKVCGYFPQVQNTNEYVQRNPNFIDLDNIAELSEHSVNTERVKTGDKGMLHKEGGWPANVDPSEAQETLRYKKRIEKDTNFPQSVKELKESVEKCIKQNNQIDLLEEYFQGEVSDHIVENLSSKTLMLFKNEKEEFKRSVSEISWQPDQPAKIAVSYAIMRFQQMPEKMNTEAYVWDLVNPNVPDIKLLSPSPITNIAYNQKLSDQIGGGCYNGLVAVWDVRKGDGPAAISPVENSHYEPVTHFHWLMSKTGSECVTTSTDGRVMWWDTRKFDAGPVEKLNIVEGTGENEEIIGGTALEYNVEAGPSKFLIGTESGSILTANKKPKKAVEISHRYGLEQGRHLGPIYSVHRSNQNTKYFLSVGDWSCKIWNEELKSPIIRTKYHGAYLSDGCWSPTRSGAFFLVRRDGWMDVWDYYYRQNEIAFSHKVSDAPLTCIKINQSSAQSGGNCAGKLCAIGDQDGTVTILELCESLYTMQPKEKDIINEMFEREYRKEKNLEQIKKQQELAKKGANKEITSQKEKWEKKKVDMIEQAEQSFLENLKKNPALNVEDELADLDSPSSKLKEYKRQESQQQNNYQQQEQSNKELQDEENNQETQQNQENQDNQDQSQQQDDQKQQ</sequence>
<dbReference type="GO" id="GO:0045504">
    <property type="term" value="F:dynein heavy chain binding"/>
    <property type="evidence" value="ECO:0007669"/>
    <property type="project" value="TreeGrafter"/>
</dbReference>
<dbReference type="AlphaFoldDB" id="G0QTP7"/>
<dbReference type="GO" id="GO:0036158">
    <property type="term" value="P:outer dynein arm assembly"/>
    <property type="evidence" value="ECO:0007669"/>
    <property type="project" value="TreeGrafter"/>
</dbReference>
<comment type="subcellular location">
    <subcellularLocation>
        <location evidence="1">Cytoplasm</location>
        <location evidence="1">Cytoskeleton</location>
        <location evidence="1">Cilium axoneme</location>
    </subcellularLocation>
</comment>
<feature type="region of interest" description="Disordered" evidence="12">
    <location>
        <begin position="575"/>
        <end position="642"/>
    </location>
</feature>
<protein>
    <submittedName>
        <fullName evidence="13">Intermediate chain 2, putative</fullName>
        <ecNumber evidence="13">2.3.1.48</ecNumber>
        <ecNumber evidence="13">3.1.1.3</ecNumber>
    </submittedName>
</protein>
<evidence type="ECO:0000256" key="11">
    <source>
        <dbReference type="ARBA" id="ARBA00023273"/>
    </source>
</evidence>
<dbReference type="OMA" id="WDFFYRQ"/>
<keyword evidence="8" id="KW-0969">Cilium</keyword>
<evidence type="ECO:0000256" key="9">
    <source>
        <dbReference type="ARBA" id="ARBA00023175"/>
    </source>
</evidence>
<evidence type="ECO:0000256" key="4">
    <source>
        <dbReference type="ARBA" id="ARBA00022574"/>
    </source>
</evidence>
<dbReference type="EC" id="3.1.1.3" evidence="13"/>
<evidence type="ECO:0000256" key="3">
    <source>
        <dbReference type="ARBA" id="ARBA00022490"/>
    </source>
</evidence>
<evidence type="ECO:0000256" key="1">
    <source>
        <dbReference type="ARBA" id="ARBA00004430"/>
    </source>
</evidence>
<evidence type="ECO:0000313" key="13">
    <source>
        <dbReference type="EMBL" id="EGR31420.1"/>
    </source>
</evidence>
<keyword evidence="5" id="KW-0493">Microtubule</keyword>
<keyword evidence="9" id="KW-0505">Motor protein</keyword>
<feature type="compositionally biased region" description="Low complexity" evidence="12">
    <location>
        <begin position="595"/>
        <end position="606"/>
    </location>
</feature>
<dbReference type="eggNOG" id="KOG1587">
    <property type="taxonomic scope" value="Eukaryota"/>
</dbReference>
<dbReference type="GO" id="GO:0004806">
    <property type="term" value="F:triacylglycerol lipase activity"/>
    <property type="evidence" value="ECO:0007669"/>
    <property type="project" value="UniProtKB-EC"/>
</dbReference>
<reference evidence="13 14" key="1">
    <citation type="submission" date="2011-07" db="EMBL/GenBank/DDBJ databases">
        <authorList>
            <person name="Coyne R."/>
            <person name="Brami D."/>
            <person name="Johnson J."/>
            <person name="Hostetler J."/>
            <person name="Hannick L."/>
            <person name="Clark T."/>
            <person name="Cassidy-Hanley D."/>
            <person name="Inman J."/>
        </authorList>
    </citation>
    <scope>NUCLEOTIDE SEQUENCE [LARGE SCALE GENOMIC DNA]</scope>
    <source>
        <strain evidence="13 14">G5</strain>
    </source>
</reference>
<dbReference type="PANTHER" id="PTHR12442">
    <property type="entry name" value="DYNEIN INTERMEDIATE CHAIN"/>
    <property type="match status" value="1"/>
</dbReference>
<dbReference type="SUPFAM" id="SSF50978">
    <property type="entry name" value="WD40 repeat-like"/>
    <property type="match status" value="1"/>
</dbReference>
<dbReference type="RefSeq" id="XP_004034906.1">
    <property type="nucleotide sequence ID" value="XM_004034858.1"/>
</dbReference>
<feature type="compositionally biased region" description="Low complexity" evidence="12">
    <location>
        <begin position="618"/>
        <end position="636"/>
    </location>
</feature>
<dbReference type="GO" id="GO:0036157">
    <property type="term" value="C:outer dynein arm"/>
    <property type="evidence" value="ECO:0007669"/>
    <property type="project" value="TreeGrafter"/>
</dbReference>
<dbReference type="GO" id="GO:0005874">
    <property type="term" value="C:microtubule"/>
    <property type="evidence" value="ECO:0007669"/>
    <property type="project" value="UniProtKB-KW"/>
</dbReference>
<accession>G0QTP7</accession>
<dbReference type="EC" id="2.3.1.48" evidence="13"/>
<dbReference type="InterPro" id="IPR050687">
    <property type="entry name" value="Dynein_IC"/>
</dbReference>
<keyword evidence="3" id="KW-0963">Cytoplasm</keyword>
<dbReference type="InParanoid" id="G0QTP7"/>
<dbReference type="PANTHER" id="PTHR12442:SF7">
    <property type="entry name" value="DYNEIN AXONEMAL INTERMEDIATE CHAIN 2"/>
    <property type="match status" value="1"/>
</dbReference>
<dbReference type="InterPro" id="IPR036322">
    <property type="entry name" value="WD40_repeat_dom_sf"/>
</dbReference>
<evidence type="ECO:0000256" key="6">
    <source>
        <dbReference type="ARBA" id="ARBA00022737"/>
    </source>
</evidence>
<feature type="region of interest" description="Disordered" evidence="12">
    <location>
        <begin position="528"/>
        <end position="548"/>
    </location>
</feature>
<dbReference type="GO" id="GO:0045503">
    <property type="term" value="F:dynein light chain binding"/>
    <property type="evidence" value="ECO:0007669"/>
    <property type="project" value="TreeGrafter"/>
</dbReference>
<keyword evidence="6" id="KW-0677">Repeat</keyword>
<keyword evidence="7" id="KW-0243">Dynein</keyword>
<dbReference type="GO" id="GO:0061733">
    <property type="term" value="F:protein-lysine-acetyltransferase activity"/>
    <property type="evidence" value="ECO:0007669"/>
    <property type="project" value="UniProtKB-EC"/>
</dbReference>
<keyword evidence="11" id="KW-0966">Cell projection</keyword>
<keyword evidence="13" id="KW-0012">Acyltransferase</keyword>
<proteinExistence type="inferred from homology"/>
<dbReference type="STRING" id="857967.G0QTP7"/>
<dbReference type="EMBL" id="GL983868">
    <property type="protein sequence ID" value="EGR31420.1"/>
    <property type="molecule type" value="Genomic_DNA"/>
</dbReference>
<dbReference type="Proteomes" id="UP000008983">
    <property type="component" value="Unassembled WGS sequence"/>
</dbReference>
<comment type="similarity">
    <text evidence="2">Belongs to the dynein intermediate chain family.</text>
</comment>
<keyword evidence="10" id="KW-0206">Cytoskeleton</keyword>
<keyword evidence="4" id="KW-0853">WD repeat</keyword>
<dbReference type="InterPro" id="IPR001680">
    <property type="entry name" value="WD40_rpt"/>
</dbReference>
<dbReference type="Gene3D" id="2.130.10.10">
    <property type="entry name" value="YVTN repeat-like/Quinoprotein amine dehydrogenase"/>
    <property type="match status" value="2"/>
</dbReference>